<organism evidence="2 3">
    <name type="scientific">Riccia fluitans</name>
    <dbReference type="NCBI Taxonomy" id="41844"/>
    <lineage>
        <taxon>Eukaryota</taxon>
        <taxon>Viridiplantae</taxon>
        <taxon>Streptophyta</taxon>
        <taxon>Embryophyta</taxon>
        <taxon>Marchantiophyta</taxon>
        <taxon>Marchantiopsida</taxon>
        <taxon>Marchantiidae</taxon>
        <taxon>Marchantiales</taxon>
        <taxon>Ricciaceae</taxon>
        <taxon>Riccia</taxon>
    </lineage>
</organism>
<feature type="region of interest" description="Disordered" evidence="1">
    <location>
        <begin position="59"/>
        <end position="84"/>
    </location>
</feature>
<gene>
    <name evidence="2" type="ORF">R1flu_019010</name>
</gene>
<evidence type="ECO:0000256" key="1">
    <source>
        <dbReference type="SAM" id="MobiDB-lite"/>
    </source>
</evidence>
<keyword evidence="3" id="KW-1185">Reference proteome</keyword>
<accession>A0ABD1ZHG6</accession>
<reference evidence="2 3" key="1">
    <citation type="submission" date="2024-09" db="EMBL/GenBank/DDBJ databases">
        <title>Chromosome-scale assembly of Riccia fluitans.</title>
        <authorList>
            <person name="Paukszto L."/>
            <person name="Sawicki J."/>
            <person name="Karawczyk K."/>
            <person name="Piernik-Szablinska J."/>
            <person name="Szczecinska M."/>
            <person name="Mazdziarz M."/>
        </authorList>
    </citation>
    <scope>NUCLEOTIDE SEQUENCE [LARGE SCALE GENOMIC DNA]</scope>
    <source>
        <strain evidence="2">Rf_01</strain>
        <tissue evidence="2">Aerial parts of the thallus</tissue>
    </source>
</reference>
<dbReference type="EMBL" id="JBHFFA010000001">
    <property type="protein sequence ID" value="KAL2650882.1"/>
    <property type="molecule type" value="Genomic_DNA"/>
</dbReference>
<comment type="caution">
    <text evidence="2">The sequence shown here is derived from an EMBL/GenBank/DDBJ whole genome shotgun (WGS) entry which is preliminary data.</text>
</comment>
<proteinExistence type="predicted"/>
<name>A0ABD1ZHG6_9MARC</name>
<evidence type="ECO:0000313" key="3">
    <source>
        <dbReference type="Proteomes" id="UP001605036"/>
    </source>
</evidence>
<sequence length="84" mass="8913">MRHGSPVVDSQGAQLTSQCVNLGECALPGTGIPNATALKNSQEEMENQKMDKAMDFQPNLFDIGTDSSDLDSKATDSAVGKLQQ</sequence>
<evidence type="ECO:0000313" key="2">
    <source>
        <dbReference type="EMBL" id="KAL2650882.1"/>
    </source>
</evidence>
<dbReference type="Proteomes" id="UP001605036">
    <property type="component" value="Unassembled WGS sequence"/>
</dbReference>
<dbReference type="AlphaFoldDB" id="A0ABD1ZHG6"/>
<protein>
    <submittedName>
        <fullName evidence="2">Uncharacterized protein</fullName>
    </submittedName>
</protein>